<gene>
    <name evidence="3" type="ORF">BCR38DRAFT_407972</name>
</gene>
<protein>
    <recommendedName>
        <fullName evidence="2">Zinc finger C2H2 LYAR-type domain-containing protein</fullName>
    </recommendedName>
</protein>
<evidence type="ECO:0000313" key="4">
    <source>
        <dbReference type="Proteomes" id="UP000193689"/>
    </source>
</evidence>
<sequence length="408" mass="45996">MVYFPGTEYRTHTSCMTEDQKYQGALYKPKKQKSNHTELQASAPEPEPNMMQHAYVEDVTEGYEAYREYEIHSDDDDNKSTGDMPPEAPTPPPAVDNVNVFDFYIGEATPNASNFNLQSRSNSVQMSESTQIVRYDEDANGYVDQSGYMVDDEDLVHYGTGPVPQAIHFETPAPKERSRTKSGEVKQKDKKRKLLHVETNSASSIDHGLGDEIMTDAPPELHSGLTGGLNRMMRPSQFPPSPDYSGDAGDNSPVSPIKKSKHAKPSKPSRKESFGNNLKALISGSSKTSTKVSKKRKHSTERKETKRRHHKSDAEKEPKLIEFRPQSADKDAEGQMILFKPRSELFLSMCTKGPESERGYSMNKALKRFHRERTSTGNSLGKGTEEKELWRSLRMRRNDRGEIVLFSI</sequence>
<feature type="domain" description="Zinc finger C2H2 LYAR-type" evidence="2">
    <location>
        <begin position="2"/>
        <end position="22"/>
    </location>
</feature>
<dbReference type="Pfam" id="PF08790">
    <property type="entry name" value="zf-LYAR"/>
    <property type="match status" value="1"/>
</dbReference>
<dbReference type="InParanoid" id="A0A1Y2E3W9"/>
<dbReference type="RefSeq" id="XP_040716950.1">
    <property type="nucleotide sequence ID" value="XM_040858218.1"/>
</dbReference>
<feature type="compositionally biased region" description="Basic residues" evidence="1">
    <location>
        <begin position="258"/>
        <end position="268"/>
    </location>
</feature>
<evidence type="ECO:0000259" key="2">
    <source>
        <dbReference type="Pfam" id="PF08790"/>
    </source>
</evidence>
<name>A0A1Y2E3W9_9PEZI</name>
<accession>A0A1Y2E3W9</accession>
<feature type="compositionally biased region" description="Basic and acidic residues" evidence="1">
    <location>
        <begin position="312"/>
        <end position="329"/>
    </location>
</feature>
<organism evidence="3 4">
    <name type="scientific">Pseudomassariella vexata</name>
    <dbReference type="NCBI Taxonomy" id="1141098"/>
    <lineage>
        <taxon>Eukaryota</taxon>
        <taxon>Fungi</taxon>
        <taxon>Dikarya</taxon>
        <taxon>Ascomycota</taxon>
        <taxon>Pezizomycotina</taxon>
        <taxon>Sordariomycetes</taxon>
        <taxon>Xylariomycetidae</taxon>
        <taxon>Amphisphaeriales</taxon>
        <taxon>Pseudomassariaceae</taxon>
        <taxon>Pseudomassariella</taxon>
    </lineage>
</organism>
<feature type="compositionally biased region" description="Basic residues" evidence="1">
    <location>
        <begin position="292"/>
        <end position="311"/>
    </location>
</feature>
<keyword evidence="4" id="KW-1185">Reference proteome</keyword>
<dbReference type="STRING" id="1141098.A0A1Y2E3W9"/>
<feature type="region of interest" description="Disordered" evidence="1">
    <location>
        <begin position="73"/>
        <end position="95"/>
    </location>
</feature>
<evidence type="ECO:0000256" key="1">
    <source>
        <dbReference type="SAM" id="MobiDB-lite"/>
    </source>
</evidence>
<comment type="caution">
    <text evidence="3">The sequence shown here is derived from an EMBL/GenBank/DDBJ whole genome shotgun (WGS) entry which is preliminary data.</text>
</comment>
<reference evidence="3 4" key="1">
    <citation type="submission" date="2016-07" db="EMBL/GenBank/DDBJ databases">
        <title>Pervasive Adenine N6-methylation of Active Genes in Fungi.</title>
        <authorList>
            <consortium name="DOE Joint Genome Institute"/>
            <person name="Mondo S.J."/>
            <person name="Dannebaum R.O."/>
            <person name="Kuo R.C."/>
            <person name="Labutti K."/>
            <person name="Haridas S."/>
            <person name="Kuo A."/>
            <person name="Salamov A."/>
            <person name="Ahrendt S.R."/>
            <person name="Lipzen A."/>
            <person name="Sullivan W."/>
            <person name="Andreopoulos W.B."/>
            <person name="Clum A."/>
            <person name="Lindquist E."/>
            <person name="Daum C."/>
            <person name="Ramamoorthy G.K."/>
            <person name="Gryganskyi A."/>
            <person name="Culley D."/>
            <person name="Magnuson J.K."/>
            <person name="James T.Y."/>
            <person name="O'Malley M.A."/>
            <person name="Stajich J.E."/>
            <person name="Spatafora J.W."/>
            <person name="Visel A."/>
            <person name="Grigoriev I.V."/>
        </authorList>
    </citation>
    <scope>NUCLEOTIDE SEQUENCE [LARGE SCALE GENOMIC DNA]</scope>
    <source>
        <strain evidence="3 4">CBS 129021</strain>
    </source>
</reference>
<dbReference type="Proteomes" id="UP000193689">
    <property type="component" value="Unassembled WGS sequence"/>
</dbReference>
<dbReference type="OrthoDB" id="21474at2759"/>
<feature type="region of interest" description="Disordered" evidence="1">
    <location>
        <begin position="26"/>
        <end position="50"/>
    </location>
</feature>
<feature type="compositionally biased region" description="Basic and acidic residues" evidence="1">
    <location>
        <begin position="173"/>
        <end position="187"/>
    </location>
</feature>
<feature type="region of interest" description="Disordered" evidence="1">
    <location>
        <begin position="164"/>
        <end position="329"/>
    </location>
</feature>
<dbReference type="GeneID" id="63774430"/>
<dbReference type="AlphaFoldDB" id="A0A1Y2E3W9"/>
<dbReference type="EMBL" id="MCFJ01000005">
    <property type="protein sequence ID" value="ORY65986.1"/>
    <property type="molecule type" value="Genomic_DNA"/>
</dbReference>
<evidence type="ECO:0000313" key="3">
    <source>
        <dbReference type="EMBL" id="ORY65986.1"/>
    </source>
</evidence>
<dbReference type="InterPro" id="IPR014898">
    <property type="entry name" value="Znf_C2H2_LYAR"/>
</dbReference>
<proteinExistence type="predicted"/>